<dbReference type="PROSITE" id="PS00560">
    <property type="entry name" value="CARBOXYPEPT_SER_HIS"/>
    <property type="match status" value="1"/>
</dbReference>
<dbReference type="STRING" id="796604.A0A2X0MLF3"/>
<dbReference type="PANTHER" id="PTHR11802:SF113">
    <property type="entry name" value="SERINE CARBOXYPEPTIDASE CTSA-4.1"/>
    <property type="match status" value="1"/>
</dbReference>
<protein>
    <recommendedName>
        <fullName evidence="7">Carboxypeptidase</fullName>
        <ecNumber evidence="7">3.4.16.-</ecNumber>
    </recommendedName>
</protein>
<feature type="signal peptide" evidence="7">
    <location>
        <begin position="1"/>
        <end position="18"/>
    </location>
</feature>
<reference evidence="8 9" key="1">
    <citation type="submission" date="2016-11" db="EMBL/GenBank/DDBJ databases">
        <authorList>
            <person name="Jaros S."/>
            <person name="Januszkiewicz K."/>
            <person name="Wedrychowicz H."/>
        </authorList>
    </citation>
    <scope>NUCLEOTIDE SEQUENCE [LARGE SCALE GENOMIC DNA]</scope>
</reference>
<dbReference type="InterPro" id="IPR029058">
    <property type="entry name" value="AB_hydrolase_fold"/>
</dbReference>
<dbReference type="SUPFAM" id="SSF53474">
    <property type="entry name" value="alpha/beta-Hydrolases"/>
    <property type="match status" value="1"/>
</dbReference>
<evidence type="ECO:0000256" key="4">
    <source>
        <dbReference type="ARBA" id="ARBA00022729"/>
    </source>
</evidence>
<proteinExistence type="inferred from homology"/>
<evidence type="ECO:0000256" key="5">
    <source>
        <dbReference type="ARBA" id="ARBA00022801"/>
    </source>
</evidence>
<evidence type="ECO:0000256" key="2">
    <source>
        <dbReference type="ARBA" id="ARBA00022645"/>
    </source>
</evidence>
<accession>A0A2X0MLF3</accession>
<evidence type="ECO:0000256" key="1">
    <source>
        <dbReference type="ARBA" id="ARBA00009431"/>
    </source>
</evidence>
<evidence type="ECO:0000313" key="8">
    <source>
        <dbReference type="EMBL" id="SGZ24099.1"/>
    </source>
</evidence>
<evidence type="ECO:0000256" key="3">
    <source>
        <dbReference type="ARBA" id="ARBA00022670"/>
    </source>
</evidence>
<evidence type="ECO:0000256" key="6">
    <source>
        <dbReference type="ARBA" id="ARBA00023180"/>
    </source>
</evidence>
<dbReference type="InterPro" id="IPR033124">
    <property type="entry name" value="Ser_caboxypep_his_AS"/>
</dbReference>
<dbReference type="GO" id="GO:0000324">
    <property type="term" value="C:fungal-type vacuole"/>
    <property type="evidence" value="ECO:0007669"/>
    <property type="project" value="TreeGrafter"/>
</dbReference>
<dbReference type="GO" id="GO:0006508">
    <property type="term" value="P:proteolysis"/>
    <property type="evidence" value="ECO:0007669"/>
    <property type="project" value="UniProtKB-KW"/>
</dbReference>
<keyword evidence="5 7" id="KW-0378">Hydrolase</keyword>
<keyword evidence="4 7" id="KW-0732">Signal</keyword>
<dbReference type="EMBL" id="FQNC01000085">
    <property type="protein sequence ID" value="SGZ24099.1"/>
    <property type="molecule type" value="Genomic_DNA"/>
</dbReference>
<evidence type="ECO:0000313" key="9">
    <source>
        <dbReference type="Proteomes" id="UP000249464"/>
    </source>
</evidence>
<keyword evidence="6" id="KW-0325">Glycoprotein</keyword>
<evidence type="ECO:0000256" key="7">
    <source>
        <dbReference type="RuleBase" id="RU361156"/>
    </source>
</evidence>
<dbReference type="Proteomes" id="UP000249464">
    <property type="component" value="Unassembled WGS sequence"/>
</dbReference>
<dbReference type="Gene3D" id="1.10.287.410">
    <property type="match status" value="1"/>
</dbReference>
<sequence length="497" mass="54780">MMWSTLLIPITATLAATAAVHAPTSSAAVGTNSSLDHSKGSEKIAKGDISNGMTFQFTSHPDFPNHKLRIKESQLCGDKDEIYLGYLDIAEHTHLFFAFAESRDKPDEDSVLLWLNGGPGCSSMAGFLLENGPCLVTNGGNSSTFNPYSWNSNANMIFLDSPVKVGFSNARKPVDTSRKTAEDIYAFMQLFYQVFPRFAMLDFILAGESYAGMYIPQVASVIVQKNKLVDGASSNTIYVPLVSMAIGNGFVEIVSALSAEVDFACGKGVHKAIYNSSTCDALYSQAKICGDLVATCRQEPTQQTCFQAENACLKLGQPWEYGELNPYDVSKECDRSLSKDGPFCYKEAFWILAYLNRPEIRAELGLDDKVKPFELCSTSVYKAFAQNGDWVVNTPAPLSELLEAGIKLLLYVGVNDYVCNFLANRYWITAMQWSGRQQYVNAPFREFILPDGKVVGMTKSSGPLTYLEVEGAGHLVPHDKPDEALKMINIWIREGHF</sequence>
<dbReference type="Pfam" id="PF00450">
    <property type="entry name" value="Peptidase_S10"/>
    <property type="match status" value="1"/>
</dbReference>
<feature type="chain" id="PRO_5015799830" description="Carboxypeptidase" evidence="7">
    <location>
        <begin position="19"/>
        <end position="497"/>
    </location>
</feature>
<gene>
    <name evidence="8" type="primary">BQ5605_C023g09703</name>
    <name evidence="8" type="ORF">BQ5605_C023G09703</name>
</gene>
<name>A0A2X0MLF3_9BASI</name>
<organism evidence="8 9">
    <name type="scientific">Microbotryum silenes-dioicae</name>
    <dbReference type="NCBI Taxonomy" id="796604"/>
    <lineage>
        <taxon>Eukaryota</taxon>
        <taxon>Fungi</taxon>
        <taxon>Dikarya</taxon>
        <taxon>Basidiomycota</taxon>
        <taxon>Pucciniomycotina</taxon>
        <taxon>Microbotryomycetes</taxon>
        <taxon>Microbotryales</taxon>
        <taxon>Microbotryaceae</taxon>
        <taxon>Microbotryum</taxon>
    </lineage>
</organism>
<dbReference type="InterPro" id="IPR001563">
    <property type="entry name" value="Peptidase_S10"/>
</dbReference>
<dbReference type="EC" id="3.4.16.-" evidence="7"/>
<comment type="similarity">
    <text evidence="1 7">Belongs to the peptidase S10 family.</text>
</comment>
<keyword evidence="9" id="KW-1185">Reference proteome</keyword>
<keyword evidence="3 7" id="KW-0645">Protease</keyword>
<dbReference type="GO" id="GO:0004185">
    <property type="term" value="F:serine-type carboxypeptidase activity"/>
    <property type="evidence" value="ECO:0007669"/>
    <property type="project" value="UniProtKB-UniRule"/>
</dbReference>
<keyword evidence="2 7" id="KW-0121">Carboxypeptidase</keyword>
<dbReference type="PROSITE" id="PS00131">
    <property type="entry name" value="CARBOXYPEPT_SER_SER"/>
    <property type="match status" value="1"/>
</dbReference>
<dbReference type="AlphaFoldDB" id="A0A2X0MLF3"/>
<dbReference type="PANTHER" id="PTHR11802">
    <property type="entry name" value="SERINE PROTEASE FAMILY S10 SERINE CARBOXYPEPTIDASE"/>
    <property type="match status" value="1"/>
</dbReference>
<dbReference type="InterPro" id="IPR018202">
    <property type="entry name" value="Ser_caboxypep_ser_AS"/>
</dbReference>
<dbReference type="PRINTS" id="PR00724">
    <property type="entry name" value="CRBOXYPTASEC"/>
</dbReference>
<dbReference type="Gene3D" id="3.40.50.1820">
    <property type="entry name" value="alpha/beta hydrolase"/>
    <property type="match status" value="1"/>
</dbReference>